<gene>
    <name evidence="2" type="ORF">EV655_104209</name>
</gene>
<reference evidence="2 3" key="1">
    <citation type="submission" date="2019-03" db="EMBL/GenBank/DDBJ databases">
        <title>Genomic Encyclopedia of Type Strains, Phase IV (KMG-IV): sequencing the most valuable type-strain genomes for metagenomic binning, comparative biology and taxonomic classification.</title>
        <authorList>
            <person name="Goeker M."/>
        </authorList>
    </citation>
    <scope>NUCLEOTIDE SEQUENCE [LARGE SCALE GENOMIC DNA]</scope>
    <source>
        <strain evidence="2 3">DSM 4868</strain>
    </source>
</reference>
<dbReference type="OrthoDB" id="7658992at2"/>
<keyword evidence="3" id="KW-1185">Reference proteome</keyword>
<proteinExistence type="predicted"/>
<evidence type="ECO:0008006" key="4">
    <source>
        <dbReference type="Google" id="ProtNLM"/>
    </source>
</evidence>
<accession>A0A4V6NPB0</accession>
<sequence length="136" mass="15079">MRLIPSAILATGLAATAIHAAEAKPHLREHAEINRGLTIIAISDMIRKKCDGIEPRLFRAYGFMRELKQIANDAGYSDDEIEAYVTDKAEKTRVEDAARAWLSGQGVALDEEQGYCRVGRAEIERKSQVGVLLRAR</sequence>
<dbReference type="AlphaFoldDB" id="A0A4V6NPB0"/>
<evidence type="ECO:0000313" key="2">
    <source>
        <dbReference type="EMBL" id="TCO72520.1"/>
    </source>
</evidence>
<protein>
    <recommendedName>
        <fullName evidence="4">NADH dehydrogenase subunit E</fullName>
    </recommendedName>
</protein>
<dbReference type="EMBL" id="SLWW01000004">
    <property type="protein sequence ID" value="TCO72520.1"/>
    <property type="molecule type" value="Genomic_DNA"/>
</dbReference>
<comment type="caution">
    <text evidence="2">The sequence shown here is derived from an EMBL/GenBank/DDBJ whole genome shotgun (WGS) entry which is preliminary data.</text>
</comment>
<evidence type="ECO:0000313" key="3">
    <source>
        <dbReference type="Proteomes" id="UP000295142"/>
    </source>
</evidence>
<keyword evidence="1" id="KW-0732">Signal</keyword>
<evidence type="ECO:0000256" key="1">
    <source>
        <dbReference type="SAM" id="SignalP"/>
    </source>
</evidence>
<dbReference type="RefSeq" id="WP_132543146.1">
    <property type="nucleotide sequence ID" value="NZ_SLWW01000004.1"/>
</dbReference>
<organism evidence="2 3">
    <name type="scientific">Rhodovulum euryhalinum</name>
    <dbReference type="NCBI Taxonomy" id="35805"/>
    <lineage>
        <taxon>Bacteria</taxon>
        <taxon>Pseudomonadati</taxon>
        <taxon>Pseudomonadota</taxon>
        <taxon>Alphaproteobacteria</taxon>
        <taxon>Rhodobacterales</taxon>
        <taxon>Paracoccaceae</taxon>
        <taxon>Rhodovulum</taxon>
    </lineage>
</organism>
<dbReference type="Pfam" id="PF17267">
    <property type="entry name" value="DUF5333"/>
    <property type="match status" value="1"/>
</dbReference>
<feature type="signal peptide" evidence="1">
    <location>
        <begin position="1"/>
        <end position="20"/>
    </location>
</feature>
<name>A0A4V6NPB0_9RHOB</name>
<dbReference type="Proteomes" id="UP000295142">
    <property type="component" value="Unassembled WGS sequence"/>
</dbReference>
<feature type="chain" id="PRO_5020337032" description="NADH dehydrogenase subunit E" evidence="1">
    <location>
        <begin position="21"/>
        <end position="136"/>
    </location>
</feature>
<dbReference type="InterPro" id="IPR020349">
    <property type="entry name" value="Uncharacterised_14.7kDa"/>
</dbReference>